<evidence type="ECO:0000256" key="3">
    <source>
        <dbReference type="ARBA" id="ARBA00022759"/>
    </source>
</evidence>
<accession>A0A6L2KNI9</accession>
<evidence type="ECO:0000256" key="8">
    <source>
        <dbReference type="ARBA" id="ARBA00022932"/>
    </source>
</evidence>
<evidence type="ECO:0000256" key="5">
    <source>
        <dbReference type="ARBA" id="ARBA00022842"/>
    </source>
</evidence>
<organism evidence="12">
    <name type="scientific">Tanacetum cinerariifolium</name>
    <name type="common">Dalmatian daisy</name>
    <name type="synonym">Chrysanthemum cinerariifolium</name>
    <dbReference type="NCBI Taxonomy" id="118510"/>
    <lineage>
        <taxon>Eukaryota</taxon>
        <taxon>Viridiplantae</taxon>
        <taxon>Streptophyta</taxon>
        <taxon>Embryophyta</taxon>
        <taxon>Tracheophyta</taxon>
        <taxon>Spermatophyta</taxon>
        <taxon>Magnoliopsida</taxon>
        <taxon>eudicotyledons</taxon>
        <taxon>Gunneridae</taxon>
        <taxon>Pentapetalae</taxon>
        <taxon>asterids</taxon>
        <taxon>campanulids</taxon>
        <taxon>Asterales</taxon>
        <taxon>Asteraceae</taxon>
        <taxon>Asteroideae</taxon>
        <taxon>Anthemideae</taxon>
        <taxon>Anthemidinae</taxon>
        <taxon>Tanacetum</taxon>
    </lineage>
</organism>
<dbReference type="GO" id="GO:0015074">
    <property type="term" value="P:DNA integration"/>
    <property type="evidence" value="ECO:0007669"/>
    <property type="project" value="UniProtKB-KW"/>
</dbReference>
<evidence type="ECO:0000259" key="11">
    <source>
        <dbReference type="PROSITE" id="PS50994"/>
    </source>
</evidence>
<feature type="domain" description="Integrase catalytic" evidence="11">
    <location>
        <begin position="1"/>
        <end position="157"/>
    </location>
</feature>
<keyword evidence="2" id="KW-0479">Metal-binding</keyword>
<evidence type="ECO:0000256" key="10">
    <source>
        <dbReference type="SAM" id="MobiDB-lite"/>
    </source>
</evidence>
<gene>
    <name evidence="12" type="ORF">Tci_021643</name>
</gene>
<dbReference type="GO" id="GO:0003887">
    <property type="term" value="F:DNA-directed DNA polymerase activity"/>
    <property type="evidence" value="ECO:0007669"/>
    <property type="project" value="UniProtKB-KW"/>
</dbReference>
<keyword evidence="1" id="KW-0540">Nuclease</keyword>
<reference evidence="12" key="1">
    <citation type="journal article" date="2019" name="Sci. Rep.">
        <title>Draft genome of Tanacetum cinerariifolium, the natural source of mosquito coil.</title>
        <authorList>
            <person name="Yamashiro T."/>
            <person name="Shiraishi A."/>
            <person name="Satake H."/>
            <person name="Nakayama K."/>
        </authorList>
    </citation>
    <scope>NUCLEOTIDE SEQUENCE</scope>
</reference>
<evidence type="ECO:0000256" key="2">
    <source>
        <dbReference type="ARBA" id="ARBA00022723"/>
    </source>
</evidence>
<dbReference type="GO" id="GO:0016787">
    <property type="term" value="F:hydrolase activity"/>
    <property type="evidence" value="ECO:0007669"/>
    <property type="project" value="UniProtKB-KW"/>
</dbReference>
<keyword evidence="8" id="KW-0808">Transferase</keyword>
<keyword evidence="3" id="KW-0255">Endonuclease</keyword>
<feature type="region of interest" description="Disordered" evidence="10">
    <location>
        <begin position="214"/>
        <end position="236"/>
    </location>
</feature>
<sequence>MDLCGPMHVESINGKQYILVIVDDYFRYTWTHFMMSKDETLEVLFNFLRMIQRGQQAQVRMIQTDRRTEFVNKTLQTYFEEEGINHQTSIARTPEQKCIIERRNHTLVEAGRTMISASKIPLFLWVEAIATACYTQNRSLIIHRHKNKPYNIINERKPYLKFLHIFGYTCYIVEDGENLEKMKEKGDAFIFQGYANYSGPVPQSQMALEQNSLSPTRNLNNNEPSSSTLVQESVPTEDMPVTTSIKELKSLFGLMFDEYFNGDNQDVSKSFDASDKRQQHHDTTLSTSTNFVVDLTQLNIQATPKPTTQAPTVNADGNNNNQAIDAQFDKDEFITPFCTLVHEVVKLSSCNVDPSYMHTFYQCHPLTHH</sequence>
<dbReference type="GO" id="GO:0006310">
    <property type="term" value="P:DNA recombination"/>
    <property type="evidence" value="ECO:0007669"/>
    <property type="project" value="UniProtKB-KW"/>
</dbReference>
<dbReference type="InterPro" id="IPR039537">
    <property type="entry name" value="Retrotran_Ty1/copia-like"/>
</dbReference>
<dbReference type="PROSITE" id="PS50994">
    <property type="entry name" value="INTEGRASE"/>
    <property type="match status" value="1"/>
</dbReference>
<dbReference type="InterPro" id="IPR036397">
    <property type="entry name" value="RNaseH_sf"/>
</dbReference>
<dbReference type="GO" id="GO:0046872">
    <property type="term" value="F:metal ion binding"/>
    <property type="evidence" value="ECO:0007669"/>
    <property type="project" value="UniProtKB-KW"/>
</dbReference>
<dbReference type="GO" id="GO:0004519">
    <property type="term" value="F:endonuclease activity"/>
    <property type="evidence" value="ECO:0007669"/>
    <property type="project" value="UniProtKB-KW"/>
</dbReference>
<protein>
    <recommendedName>
        <fullName evidence="11">Integrase catalytic domain-containing protein</fullName>
    </recommendedName>
</protein>
<keyword evidence="7" id="KW-0695">RNA-directed DNA polymerase</keyword>
<dbReference type="InterPro" id="IPR001584">
    <property type="entry name" value="Integrase_cat-core"/>
</dbReference>
<dbReference type="EMBL" id="BKCJ010002597">
    <property type="protein sequence ID" value="GEU49665.1"/>
    <property type="molecule type" value="Genomic_DNA"/>
</dbReference>
<evidence type="ECO:0000256" key="1">
    <source>
        <dbReference type="ARBA" id="ARBA00022722"/>
    </source>
</evidence>
<name>A0A6L2KNI9_TANCI</name>
<keyword evidence="6" id="KW-0229">DNA integration</keyword>
<dbReference type="PANTHER" id="PTHR42648">
    <property type="entry name" value="TRANSPOSASE, PUTATIVE-RELATED"/>
    <property type="match status" value="1"/>
</dbReference>
<evidence type="ECO:0000256" key="4">
    <source>
        <dbReference type="ARBA" id="ARBA00022801"/>
    </source>
</evidence>
<keyword evidence="8" id="KW-0239">DNA-directed DNA polymerase</keyword>
<dbReference type="InterPro" id="IPR012337">
    <property type="entry name" value="RNaseH-like_sf"/>
</dbReference>
<dbReference type="SUPFAM" id="SSF53098">
    <property type="entry name" value="Ribonuclease H-like"/>
    <property type="match status" value="1"/>
</dbReference>
<evidence type="ECO:0000313" key="12">
    <source>
        <dbReference type="EMBL" id="GEU49665.1"/>
    </source>
</evidence>
<proteinExistence type="predicted"/>
<evidence type="ECO:0000256" key="6">
    <source>
        <dbReference type="ARBA" id="ARBA00022908"/>
    </source>
</evidence>
<evidence type="ECO:0000256" key="9">
    <source>
        <dbReference type="ARBA" id="ARBA00023172"/>
    </source>
</evidence>
<dbReference type="Gene3D" id="3.30.420.10">
    <property type="entry name" value="Ribonuclease H-like superfamily/Ribonuclease H"/>
    <property type="match status" value="1"/>
</dbReference>
<dbReference type="AlphaFoldDB" id="A0A6L2KNI9"/>
<dbReference type="GO" id="GO:0003964">
    <property type="term" value="F:RNA-directed DNA polymerase activity"/>
    <property type="evidence" value="ECO:0007669"/>
    <property type="project" value="UniProtKB-KW"/>
</dbReference>
<keyword evidence="8" id="KW-0548">Nucleotidyltransferase</keyword>
<comment type="caution">
    <text evidence="12">The sequence shown here is derived from an EMBL/GenBank/DDBJ whole genome shotgun (WGS) entry which is preliminary data.</text>
</comment>
<keyword evidence="4" id="KW-0378">Hydrolase</keyword>
<feature type="compositionally biased region" description="Polar residues" evidence="10">
    <location>
        <begin position="214"/>
        <end position="234"/>
    </location>
</feature>
<evidence type="ECO:0000256" key="7">
    <source>
        <dbReference type="ARBA" id="ARBA00022918"/>
    </source>
</evidence>
<keyword evidence="9" id="KW-0233">DNA recombination</keyword>
<dbReference type="GO" id="GO:0003676">
    <property type="term" value="F:nucleic acid binding"/>
    <property type="evidence" value="ECO:0007669"/>
    <property type="project" value="InterPro"/>
</dbReference>
<dbReference type="Pfam" id="PF00665">
    <property type="entry name" value="rve"/>
    <property type="match status" value="1"/>
</dbReference>
<dbReference type="PANTHER" id="PTHR42648:SF11">
    <property type="entry name" value="TRANSPOSON TY4-P GAG-POL POLYPROTEIN"/>
    <property type="match status" value="1"/>
</dbReference>
<keyword evidence="5" id="KW-0460">Magnesium</keyword>